<feature type="compositionally biased region" description="Low complexity" evidence="3">
    <location>
        <begin position="274"/>
        <end position="287"/>
    </location>
</feature>
<dbReference type="Proteomes" id="UP000318681">
    <property type="component" value="Unassembled WGS sequence"/>
</dbReference>
<dbReference type="OrthoDB" id="9785326at2"/>
<dbReference type="GO" id="GO:0016020">
    <property type="term" value="C:membrane"/>
    <property type="evidence" value="ECO:0007669"/>
    <property type="project" value="InterPro"/>
</dbReference>
<comment type="caution">
    <text evidence="4">The sequence shown here is derived from an EMBL/GenBank/DDBJ whole genome shotgun (WGS) entry which is preliminary data.</text>
</comment>
<keyword evidence="5" id="KW-1185">Reference proteome</keyword>
<gene>
    <name evidence="4" type="ORF">FOY91_17330</name>
</gene>
<sequence length="297" mass="30712">MRALVPLATFALLAGCATTPGTDRLAERDPLQGFNRVMWGFNQGVDKVVLKPVSGVYRTVTPRPARRGLSRILSNLSEPWSAINNLLQGKPDRAFTNLGRFVVNTTIGVGGLADHATKMGLKDSPEDFGQTLARWGVNGGPYLVLPILGPSTLRDGVGMGLAQFGDPYRVCLRQCGLTNTQQLAAQGAEIVSLRSDLTDSGADGLLAGSLDSYATVKSAYLQRRRAAILDQDGDAAAIPPAGPGDAAGGAGSDASLDAAVADIKAQQAEEASQPGEAAPGAPITGAPTTPPQVSPDK</sequence>
<evidence type="ECO:0000256" key="1">
    <source>
        <dbReference type="ARBA" id="ARBA00010634"/>
    </source>
</evidence>
<dbReference type="InterPro" id="IPR007428">
    <property type="entry name" value="MlaA"/>
</dbReference>
<dbReference type="PANTHER" id="PTHR30035">
    <property type="entry name" value="LIPOPROTEIN VACJ-RELATED"/>
    <property type="match status" value="1"/>
</dbReference>
<feature type="region of interest" description="Disordered" evidence="3">
    <location>
        <begin position="258"/>
        <end position="297"/>
    </location>
</feature>
<keyword evidence="2" id="KW-0732">Signal</keyword>
<dbReference type="Pfam" id="PF04333">
    <property type="entry name" value="MlaA"/>
    <property type="match status" value="1"/>
</dbReference>
<evidence type="ECO:0000313" key="5">
    <source>
        <dbReference type="Proteomes" id="UP000318681"/>
    </source>
</evidence>
<proteinExistence type="inferred from homology"/>
<evidence type="ECO:0000313" key="4">
    <source>
        <dbReference type="EMBL" id="TVV71237.1"/>
    </source>
</evidence>
<keyword evidence="4" id="KW-0449">Lipoprotein</keyword>
<dbReference type="PRINTS" id="PR01805">
    <property type="entry name" value="VACJLIPOPROT"/>
</dbReference>
<evidence type="ECO:0000256" key="2">
    <source>
        <dbReference type="ARBA" id="ARBA00022729"/>
    </source>
</evidence>
<comment type="similarity">
    <text evidence="1">Belongs to the MlaA family.</text>
</comment>
<feature type="compositionally biased region" description="Pro residues" evidence="3">
    <location>
        <begin position="288"/>
        <end position="297"/>
    </location>
</feature>
<dbReference type="GO" id="GO:0120010">
    <property type="term" value="P:intermembrane phospholipid transfer"/>
    <property type="evidence" value="ECO:0007669"/>
    <property type="project" value="TreeGrafter"/>
</dbReference>
<reference evidence="4 5" key="1">
    <citation type="submission" date="2019-07" db="EMBL/GenBank/DDBJ databases">
        <title>Sphingomonas solaris sp. nov., isolated from a solar panel from Boston, Massachusetts.</title>
        <authorList>
            <person name="Tanner K."/>
            <person name="Pascual J."/>
            <person name="Mancuso C."/>
            <person name="Pereto J."/>
            <person name="Khalil A."/>
            <person name="Vilanova C."/>
        </authorList>
    </citation>
    <scope>NUCLEOTIDE SEQUENCE [LARGE SCALE GENOMIC DNA]</scope>
    <source>
        <strain evidence="4 5">R4DWN</strain>
    </source>
</reference>
<dbReference type="RefSeq" id="WP_145154642.1">
    <property type="nucleotide sequence ID" value="NZ_VNIM01000094.1"/>
</dbReference>
<dbReference type="PANTHER" id="PTHR30035:SF3">
    <property type="entry name" value="INTERMEMBRANE PHOSPHOLIPID TRANSPORT SYSTEM LIPOPROTEIN MLAA"/>
    <property type="match status" value="1"/>
</dbReference>
<evidence type="ECO:0000256" key="3">
    <source>
        <dbReference type="SAM" id="MobiDB-lite"/>
    </source>
</evidence>
<dbReference type="PROSITE" id="PS51257">
    <property type="entry name" value="PROKAR_LIPOPROTEIN"/>
    <property type="match status" value="1"/>
</dbReference>
<dbReference type="AlphaFoldDB" id="A0A558QVY8"/>
<accession>A0A558QVY8</accession>
<organism evidence="4 5">
    <name type="scientific">Alterirhizorhabdus solaris</name>
    <dbReference type="NCBI Taxonomy" id="2529389"/>
    <lineage>
        <taxon>Bacteria</taxon>
        <taxon>Pseudomonadati</taxon>
        <taxon>Pseudomonadota</taxon>
        <taxon>Alphaproteobacteria</taxon>
        <taxon>Sphingomonadales</taxon>
        <taxon>Rhizorhabdaceae</taxon>
        <taxon>Alterirhizorhabdus</taxon>
    </lineage>
</organism>
<dbReference type="EMBL" id="VNIM01000094">
    <property type="protein sequence ID" value="TVV71237.1"/>
    <property type="molecule type" value="Genomic_DNA"/>
</dbReference>
<protein>
    <submittedName>
        <fullName evidence="4">VacJ family lipoprotein</fullName>
    </submittedName>
</protein>
<name>A0A558QVY8_9SPHN</name>